<dbReference type="Proteomes" id="UP001216907">
    <property type="component" value="Unassembled WGS sequence"/>
</dbReference>
<comment type="caution">
    <text evidence="4">The sequence shown here is derived from an EMBL/GenBank/DDBJ whole genome shotgun (WGS) entry which is preliminary data.</text>
</comment>
<dbReference type="InterPro" id="IPR042095">
    <property type="entry name" value="SUMF_sf"/>
</dbReference>
<accession>A0ABT6F8B3</accession>
<name>A0ABT6F8B3_9BACT</name>
<sequence length="390" mass="42223">MINSLRKTRPHSTLSIALAWAAVVCGCGEPAATPPAATTPAVATSQPSAPAPAPAEKPKAVAESEAPKPAAPAPEGMAWIPGGEFTMGTNDPDAHDSERPAHRVEVGSFWIDATEVTNAQFRKFVEATGYKTTAERPVDWEVMKTQLPAGTPKPPDDQLGAGSLVFTPPAGALPPGGLDDISNWWRWVLGADWKHPEGPGSSIEGKDESPVVHVSFDDADAYAKWAGKRLPTEAEWERASRGGVDGRKFGWGDVFAPEGKRLANTWQGRFPEVVEDQDGYPRISPVKSFPPNPYGLYDTIGNVWEWCSDWYRPDTYRLDGEVDLTVNPKGPEKSYDPDEPFQPKRVTRGGSFLCSSNYCSNYRPSARRGTATDSGMSHLGFRCVKDAGAK</sequence>
<dbReference type="EMBL" id="JARRAG010000001">
    <property type="protein sequence ID" value="MDG3003628.1"/>
    <property type="molecule type" value="Genomic_DNA"/>
</dbReference>
<organism evidence="4 5">
    <name type="scientific">Paludisphaera mucosa</name>
    <dbReference type="NCBI Taxonomy" id="3030827"/>
    <lineage>
        <taxon>Bacteria</taxon>
        <taxon>Pseudomonadati</taxon>
        <taxon>Planctomycetota</taxon>
        <taxon>Planctomycetia</taxon>
        <taxon>Isosphaerales</taxon>
        <taxon>Isosphaeraceae</taxon>
        <taxon>Paludisphaera</taxon>
    </lineage>
</organism>
<keyword evidence="5" id="KW-1185">Reference proteome</keyword>
<feature type="compositionally biased region" description="Low complexity" evidence="1">
    <location>
        <begin position="32"/>
        <end position="48"/>
    </location>
</feature>
<evidence type="ECO:0000256" key="2">
    <source>
        <dbReference type="SAM" id="SignalP"/>
    </source>
</evidence>
<dbReference type="InterPro" id="IPR051043">
    <property type="entry name" value="Sulfatase_Mod_Factor_Kinase"/>
</dbReference>
<evidence type="ECO:0000259" key="3">
    <source>
        <dbReference type="Pfam" id="PF03781"/>
    </source>
</evidence>
<dbReference type="SUPFAM" id="SSF56436">
    <property type="entry name" value="C-type lectin-like"/>
    <property type="match status" value="1"/>
</dbReference>
<keyword evidence="2" id="KW-0732">Signal</keyword>
<dbReference type="InterPro" id="IPR016187">
    <property type="entry name" value="CTDL_fold"/>
</dbReference>
<reference evidence="4 5" key="1">
    <citation type="submission" date="2023-03" db="EMBL/GenBank/DDBJ databases">
        <title>Paludisphaera mucosa sp. nov. a novel planctomycete from northern fen.</title>
        <authorList>
            <person name="Ivanova A."/>
        </authorList>
    </citation>
    <scope>NUCLEOTIDE SEQUENCE [LARGE SCALE GENOMIC DNA]</scope>
    <source>
        <strain evidence="4 5">Pla2</strain>
    </source>
</reference>
<dbReference type="PANTHER" id="PTHR23150:SF19">
    <property type="entry name" value="FORMYLGLYCINE-GENERATING ENZYME"/>
    <property type="match status" value="1"/>
</dbReference>
<dbReference type="InterPro" id="IPR005532">
    <property type="entry name" value="SUMF_dom"/>
</dbReference>
<feature type="chain" id="PRO_5047412866" evidence="2">
    <location>
        <begin position="22"/>
        <end position="390"/>
    </location>
</feature>
<evidence type="ECO:0000313" key="5">
    <source>
        <dbReference type="Proteomes" id="UP001216907"/>
    </source>
</evidence>
<dbReference type="RefSeq" id="WP_277859978.1">
    <property type="nucleotide sequence ID" value="NZ_JARRAG010000001.1"/>
</dbReference>
<feature type="region of interest" description="Disordered" evidence="1">
    <location>
        <begin position="32"/>
        <end position="100"/>
    </location>
</feature>
<feature type="compositionally biased region" description="Basic and acidic residues" evidence="1">
    <location>
        <begin position="56"/>
        <end position="66"/>
    </location>
</feature>
<evidence type="ECO:0000313" key="4">
    <source>
        <dbReference type="EMBL" id="MDG3003628.1"/>
    </source>
</evidence>
<evidence type="ECO:0000256" key="1">
    <source>
        <dbReference type="SAM" id="MobiDB-lite"/>
    </source>
</evidence>
<dbReference type="Gene3D" id="3.90.1580.10">
    <property type="entry name" value="paralog of FGE (formylglycine-generating enzyme)"/>
    <property type="match status" value="1"/>
</dbReference>
<dbReference type="PANTHER" id="PTHR23150">
    <property type="entry name" value="SULFATASE MODIFYING FACTOR 1, 2"/>
    <property type="match status" value="1"/>
</dbReference>
<protein>
    <submittedName>
        <fullName evidence="4">Formylglycine-generating enzyme family protein</fullName>
    </submittedName>
</protein>
<feature type="domain" description="Sulfatase-modifying factor enzyme-like" evidence="3">
    <location>
        <begin position="75"/>
        <end position="385"/>
    </location>
</feature>
<proteinExistence type="predicted"/>
<feature type="signal peptide" evidence="2">
    <location>
        <begin position="1"/>
        <end position="21"/>
    </location>
</feature>
<dbReference type="PROSITE" id="PS51257">
    <property type="entry name" value="PROKAR_LIPOPROTEIN"/>
    <property type="match status" value="1"/>
</dbReference>
<dbReference type="Pfam" id="PF03781">
    <property type="entry name" value="FGE-sulfatase"/>
    <property type="match status" value="1"/>
</dbReference>
<gene>
    <name evidence="4" type="ORF">PZE19_07600</name>
</gene>